<evidence type="ECO:0000256" key="6">
    <source>
        <dbReference type="ARBA" id="ARBA00030512"/>
    </source>
</evidence>
<evidence type="ECO:0000259" key="10">
    <source>
        <dbReference type="SMART" id="SM01081"/>
    </source>
</evidence>
<dbReference type="Pfam" id="PF03173">
    <property type="entry name" value="CHB_HEX"/>
    <property type="match status" value="2"/>
</dbReference>
<evidence type="ECO:0000256" key="8">
    <source>
        <dbReference type="PIRSR" id="PIRSR625705-1"/>
    </source>
</evidence>
<dbReference type="PANTHER" id="PTHR22600">
    <property type="entry name" value="BETA-HEXOSAMINIDASE"/>
    <property type="match status" value="1"/>
</dbReference>
<evidence type="ECO:0000313" key="11">
    <source>
        <dbReference type="Proteomes" id="UP000694844"/>
    </source>
</evidence>
<dbReference type="InterPro" id="IPR008965">
    <property type="entry name" value="CBM2/CBM3_carb-bd_dom_sf"/>
</dbReference>
<dbReference type="InterPro" id="IPR015882">
    <property type="entry name" value="HEX_bac_N"/>
</dbReference>
<dbReference type="SUPFAM" id="SSF51445">
    <property type="entry name" value="(Trans)glycosidases"/>
    <property type="match status" value="2"/>
</dbReference>
<dbReference type="InterPro" id="IPR012291">
    <property type="entry name" value="CBM2_carb-bd_dom_sf"/>
</dbReference>
<evidence type="ECO:0000256" key="2">
    <source>
        <dbReference type="ARBA" id="ARBA00006285"/>
    </source>
</evidence>
<evidence type="ECO:0000256" key="3">
    <source>
        <dbReference type="ARBA" id="ARBA00012663"/>
    </source>
</evidence>
<dbReference type="GO" id="GO:0030247">
    <property type="term" value="F:polysaccharide binding"/>
    <property type="evidence" value="ECO:0007669"/>
    <property type="project" value="InterPro"/>
</dbReference>
<dbReference type="InterPro" id="IPR017853">
    <property type="entry name" value="GH"/>
</dbReference>
<dbReference type="SMART" id="SM01081">
    <property type="entry name" value="CHB_HEX"/>
    <property type="match status" value="2"/>
</dbReference>
<accession>A0A8B8C7T9</accession>
<dbReference type="Gene3D" id="3.20.20.80">
    <property type="entry name" value="Glycosidases"/>
    <property type="match status" value="2"/>
</dbReference>
<evidence type="ECO:0000256" key="4">
    <source>
        <dbReference type="ARBA" id="ARBA00022801"/>
    </source>
</evidence>
<dbReference type="Proteomes" id="UP000694844">
    <property type="component" value="Chromosome 10"/>
</dbReference>
<dbReference type="RefSeq" id="XP_022311802.1">
    <property type="nucleotide sequence ID" value="XM_022456094.1"/>
</dbReference>
<gene>
    <name evidence="12" type="primary">LOC111117031</name>
</gene>
<evidence type="ECO:0000256" key="9">
    <source>
        <dbReference type="SAM" id="SignalP"/>
    </source>
</evidence>
<dbReference type="GO" id="GO:0016020">
    <property type="term" value="C:membrane"/>
    <property type="evidence" value="ECO:0007669"/>
    <property type="project" value="TreeGrafter"/>
</dbReference>
<dbReference type="KEGG" id="cvn:111117031"/>
<dbReference type="InterPro" id="IPR004867">
    <property type="entry name" value="CHB_C_dom"/>
</dbReference>
<evidence type="ECO:0000256" key="1">
    <source>
        <dbReference type="ARBA" id="ARBA00001231"/>
    </source>
</evidence>
<dbReference type="PRINTS" id="PR00738">
    <property type="entry name" value="GLHYDRLASE20"/>
</dbReference>
<evidence type="ECO:0000313" key="12">
    <source>
        <dbReference type="RefSeq" id="XP_022311802.1"/>
    </source>
</evidence>
<sequence length="1732" mass="198627">MDSTVWIFTIISACAATLQQSDLNYIGDNLDIRITVHNDIRKNNDAKHRFSLTMTNTGSKPIHRDNWEIYFYSFFWIEPENLPSKNGYILPNYKVKFSHINGCLFSMAPTVEFPDIAPNGSHFVEFHAQWWTVTRTDVPPNWYVTAPTLDPVNIKSTATGKRFVTDYDTVDQWKRYSVDQYNPFTAQDRYRRYEFRDFNTHTKLVIPTPKDIQVNSDRFLNIRDKKVVCTPEAQQSCLILKEKLGLEITNNSDASQETNCIRLWINSTLGENAGLYHLFTDIEDETLTVIGQSPVAVYYGIQSVLSLVSGSPNQGSIPDVSIKDEPRFEHRGMHVDLSRNFRTKADILRLMEAMSMYKMNKLHLHLSDDEGWRLEIPGIPELTEIGSKRCHDLEEKTCLIPQLGSGGDNSTSGSGHLTVADFKEILREATKRFIQVIPEIDMPGHSHAAIVSMEARYHKYKSTNPTLATQYRLMDPNDTSKYESVQIFNDNAINPCIESTYAFVEKVVSEIKKMYEGHQPFKVFHFGGDEMATNAWVNSSECQQLEKENPFYNTTHRWKEYFALRVANITHKLGANFAGWEDGLLDEDGLPFERIQLPNSIVYANAWQNIWEWGVGRRAYDLANSGYKVVLSHATHLFFDQPQEPDPEEAGLYWATRFTDAKKTFHFLPDRLYDNIEVSRSGERLTKEGICGENMEKCPSLENKENIIGLQGQSWGETFMTSEVFDSMVFPRMLALAERAWHKASWEEKDNPSTDEAAYKDWESFANTVGHKELGRLRQLGIQYRIAPPGAIVDHGYLKVNTEFPGHVVQYSQDGGSVWKDFPPEWFLLGQHVLLMRSCLRNKSRCSREITFYSDEPAAISDRHLVDYIAKNIQPTYQVVSNLVNDWHNFTIRITLTNAGSRDLSYENWEMYFNSIRLLQPNDFPYPKGYVLNDCNLILHHVSGSLFKLKPSPSFQLNKTKSVSCIVVAKYWQSAITDSMPNWYVTAEAMKAKNMQATQDESLEFISSFDRREQYLRYPGDKWQPYSAQVRFDINEAMTISGSSQKRIIPTPVEESFRQETVSIDATWVVVNSTEYFKEIQLISGILNLSITKNKPTSKYIAIITDNNIDPLNKEETKDEAYIINIGASAISISVRTSAGAFYAYQTLNSLRGSNNVFPIGIIKDQPRFTYRGMHVDVGRNFHSKEEILKILDAMAMYKLNKFHFHLTEDEGWRLEIPGLPELTEAGSKRCHDPMEEECLLPQLGSGSEDCKLGCGYYTVEDYKEILRHANDHHIEVIPEVDMPGHCRAGIKAMEARFRKYMKYGNETAAREFLMTDFDDKSEYLSVQMFTDNAINVCMNSTTAFIRYIIKALKEMHKEIQPLRVYHFGGDELGGAWKDSPECKRFLTTSGLKVGDLKRYFAHLLSRLTSEEELNVAAWGDGLKEGLVPFNITEFPGKGDVLAYNWENVWEWGQGDKAYKLANAGYKVVLGHATHLYFDHPYEPDPEERGFYWATRFTDTRKVFGYIPSDIYKNADKAGNGNPLTQDQICTDNGSCLQLKKPENIIGMQGHIWTETVRTAEQLQEMVFPRLVALAERAWHRSAWEDIENKEERIRKTNEEWTSFAKALGQRELDRLEEMGIKYHLPKPGARIYTGQNDIKLEVNTAFPGVMVEYTEKGRSQWKIVTSETTIPPGTEIELRTKSKSGRVRSFYRSHVTIRSPSLTSASIRKSPKTEAVVISFVFTFLFNMFKA</sequence>
<dbReference type="EC" id="3.2.1.52" evidence="3"/>
<dbReference type="Pfam" id="PF03174">
    <property type="entry name" value="CHB_HEX_C"/>
    <property type="match status" value="2"/>
</dbReference>
<keyword evidence="5" id="KW-0326">Glycosidase</keyword>
<dbReference type="InterPro" id="IPR029018">
    <property type="entry name" value="Hex-like_dom2"/>
</dbReference>
<dbReference type="GeneID" id="111117031"/>
<dbReference type="SUPFAM" id="SSF81296">
    <property type="entry name" value="E set domains"/>
    <property type="match status" value="2"/>
</dbReference>
<organism evidence="11 12">
    <name type="scientific">Crassostrea virginica</name>
    <name type="common">Eastern oyster</name>
    <dbReference type="NCBI Taxonomy" id="6565"/>
    <lineage>
        <taxon>Eukaryota</taxon>
        <taxon>Metazoa</taxon>
        <taxon>Spiralia</taxon>
        <taxon>Lophotrochozoa</taxon>
        <taxon>Mollusca</taxon>
        <taxon>Bivalvia</taxon>
        <taxon>Autobranchia</taxon>
        <taxon>Pteriomorphia</taxon>
        <taxon>Ostreida</taxon>
        <taxon>Ostreoidea</taxon>
        <taxon>Ostreidae</taxon>
        <taxon>Crassostrea</taxon>
    </lineage>
</organism>
<dbReference type="InterPro" id="IPR025705">
    <property type="entry name" value="Beta_hexosaminidase_sua/sub"/>
</dbReference>
<dbReference type="OrthoDB" id="428480at2759"/>
<evidence type="ECO:0000256" key="5">
    <source>
        <dbReference type="ARBA" id="ARBA00023295"/>
    </source>
</evidence>
<keyword evidence="11" id="KW-1185">Reference proteome</keyword>
<comment type="similarity">
    <text evidence="2">Belongs to the glycosyl hydrolase 20 family.</text>
</comment>
<dbReference type="Gene3D" id="3.30.379.10">
    <property type="entry name" value="Chitobiase/beta-hexosaminidase domain 2-like"/>
    <property type="match status" value="2"/>
</dbReference>
<dbReference type="PANTHER" id="PTHR22600:SF57">
    <property type="entry name" value="BETA-N-ACETYLHEXOSAMINIDASE"/>
    <property type="match status" value="1"/>
</dbReference>
<dbReference type="InterPro" id="IPR015883">
    <property type="entry name" value="Glyco_hydro_20_cat"/>
</dbReference>
<feature type="signal peptide" evidence="9">
    <location>
        <begin position="1"/>
        <end position="16"/>
    </location>
</feature>
<feature type="chain" id="PRO_5034222005" description="beta-N-acetylhexosaminidase" evidence="9">
    <location>
        <begin position="17"/>
        <end position="1732"/>
    </location>
</feature>
<keyword evidence="9" id="KW-0732">Signal</keyword>
<dbReference type="Pfam" id="PF02838">
    <property type="entry name" value="Glyco_hydro_20b"/>
    <property type="match status" value="2"/>
</dbReference>
<protein>
    <recommendedName>
        <fullName evidence="3">beta-N-acetylhexosaminidase</fullName>
        <ecNumber evidence="3">3.2.1.52</ecNumber>
    </recommendedName>
    <alternativeName>
        <fullName evidence="6">Beta-N-acetylhexosaminidase</fullName>
    </alternativeName>
    <alternativeName>
        <fullName evidence="7">N-acetyl-beta-glucosaminidase</fullName>
    </alternativeName>
</protein>
<reference evidence="12" key="1">
    <citation type="submission" date="2025-08" db="UniProtKB">
        <authorList>
            <consortium name="RefSeq"/>
        </authorList>
    </citation>
    <scope>IDENTIFICATION</scope>
    <source>
        <tissue evidence="12">Whole sample</tissue>
    </source>
</reference>
<dbReference type="InterPro" id="IPR013783">
    <property type="entry name" value="Ig-like_fold"/>
</dbReference>
<dbReference type="GO" id="GO:0004563">
    <property type="term" value="F:beta-N-acetylhexosaminidase activity"/>
    <property type="evidence" value="ECO:0007669"/>
    <property type="project" value="UniProtKB-EC"/>
</dbReference>
<dbReference type="GO" id="GO:0005975">
    <property type="term" value="P:carbohydrate metabolic process"/>
    <property type="evidence" value="ECO:0007669"/>
    <property type="project" value="InterPro"/>
</dbReference>
<dbReference type="SUPFAM" id="SSF49384">
    <property type="entry name" value="Carbohydrate-binding domain"/>
    <property type="match status" value="2"/>
</dbReference>
<feature type="domain" description="Chitobiase/beta-hexosaminidases N-terminal" evidence="10">
    <location>
        <begin position="28"/>
        <end position="188"/>
    </location>
</feature>
<keyword evidence="4" id="KW-0378">Hydrolase</keyword>
<comment type="catalytic activity">
    <reaction evidence="1">
        <text>Hydrolysis of terminal non-reducing N-acetyl-D-hexosamine residues in N-acetyl-beta-D-hexosaminides.</text>
        <dbReference type="EC" id="3.2.1.52"/>
    </reaction>
</comment>
<proteinExistence type="inferred from homology"/>
<dbReference type="InterPro" id="IPR004866">
    <property type="entry name" value="CHB/HEX_N_dom"/>
</dbReference>
<dbReference type="Pfam" id="PF00728">
    <property type="entry name" value="Glyco_hydro_20"/>
    <property type="match status" value="2"/>
</dbReference>
<feature type="domain" description="Chitobiase/beta-hexosaminidases N-terminal" evidence="10">
    <location>
        <begin position="871"/>
        <end position="1030"/>
    </location>
</feature>
<dbReference type="InterPro" id="IPR014756">
    <property type="entry name" value="Ig_E-set"/>
</dbReference>
<evidence type="ECO:0000256" key="7">
    <source>
        <dbReference type="ARBA" id="ARBA00033000"/>
    </source>
</evidence>
<dbReference type="Gene3D" id="2.60.40.290">
    <property type="match status" value="2"/>
</dbReference>
<name>A0A8B8C7T9_CRAVI</name>
<dbReference type="SUPFAM" id="SSF55545">
    <property type="entry name" value="beta-N-acetylhexosaminidase-like domain"/>
    <property type="match status" value="2"/>
</dbReference>
<dbReference type="GO" id="GO:0030203">
    <property type="term" value="P:glycosaminoglycan metabolic process"/>
    <property type="evidence" value="ECO:0007669"/>
    <property type="project" value="TreeGrafter"/>
</dbReference>
<dbReference type="Gene3D" id="2.60.40.10">
    <property type="entry name" value="Immunoglobulins"/>
    <property type="match status" value="2"/>
</dbReference>
<feature type="active site" description="Proton donor" evidence="8">
    <location>
        <position position="530"/>
    </location>
</feature>